<keyword evidence="5 13" id="KW-0812">Transmembrane</keyword>
<name>A0A815R4Q5_ADIRI</name>
<dbReference type="SUPFAM" id="SSF81324">
    <property type="entry name" value="Voltage-gated potassium channels"/>
    <property type="match status" value="1"/>
</dbReference>
<gene>
    <name evidence="15" type="ORF">XAT740_LOCUS37980</name>
</gene>
<reference evidence="15" key="1">
    <citation type="submission" date="2021-02" db="EMBL/GenBank/DDBJ databases">
        <authorList>
            <person name="Nowell W R."/>
        </authorList>
    </citation>
    <scope>NUCLEOTIDE SEQUENCE</scope>
</reference>
<evidence type="ECO:0000256" key="9">
    <source>
        <dbReference type="ARBA" id="ARBA00023065"/>
    </source>
</evidence>
<keyword evidence="7 13" id="KW-1133">Transmembrane helix</keyword>
<dbReference type="InterPro" id="IPR005821">
    <property type="entry name" value="Ion_trans_dom"/>
</dbReference>
<comment type="caution">
    <text evidence="15">The sequence shown here is derived from an EMBL/GenBank/DDBJ whole genome shotgun (WGS) entry which is preliminary data.</text>
</comment>
<evidence type="ECO:0000256" key="6">
    <source>
        <dbReference type="ARBA" id="ARBA00022882"/>
    </source>
</evidence>
<keyword evidence="9" id="KW-0406">Ion transport</keyword>
<evidence type="ECO:0000313" key="16">
    <source>
        <dbReference type="Proteomes" id="UP000663828"/>
    </source>
</evidence>
<evidence type="ECO:0000256" key="12">
    <source>
        <dbReference type="ARBA" id="ARBA00031989"/>
    </source>
</evidence>
<dbReference type="PANTHER" id="PTHR46480">
    <property type="entry name" value="F20B24.22"/>
    <property type="match status" value="1"/>
</dbReference>
<dbReference type="GO" id="GO:0005886">
    <property type="term" value="C:plasma membrane"/>
    <property type="evidence" value="ECO:0007669"/>
    <property type="project" value="UniProtKB-SubCell"/>
</dbReference>
<dbReference type="GO" id="GO:0034702">
    <property type="term" value="C:monoatomic ion channel complex"/>
    <property type="evidence" value="ECO:0007669"/>
    <property type="project" value="UniProtKB-KW"/>
</dbReference>
<keyword evidence="3" id="KW-0813">Transport</keyword>
<comment type="subcellular location">
    <subcellularLocation>
        <location evidence="1">Cell membrane</location>
        <topology evidence="1">Multi-pass membrane protein</topology>
    </subcellularLocation>
</comment>
<evidence type="ECO:0000256" key="10">
    <source>
        <dbReference type="ARBA" id="ARBA00023136"/>
    </source>
</evidence>
<feature type="transmembrane region" description="Helical" evidence="13">
    <location>
        <begin position="40"/>
        <end position="63"/>
    </location>
</feature>
<feature type="transmembrane region" description="Helical" evidence="13">
    <location>
        <begin position="158"/>
        <end position="175"/>
    </location>
</feature>
<accession>A0A815R4Q5</accession>
<feature type="domain" description="Ion transport" evidence="14">
    <location>
        <begin position="38"/>
        <end position="183"/>
    </location>
</feature>
<keyword evidence="8" id="KW-0175">Coiled coil</keyword>
<evidence type="ECO:0000256" key="3">
    <source>
        <dbReference type="ARBA" id="ARBA00022448"/>
    </source>
</evidence>
<keyword evidence="4" id="KW-1003">Cell membrane</keyword>
<feature type="transmembrane region" description="Helical" evidence="13">
    <location>
        <begin position="99"/>
        <end position="120"/>
    </location>
</feature>
<evidence type="ECO:0000256" key="8">
    <source>
        <dbReference type="ARBA" id="ARBA00023054"/>
    </source>
</evidence>
<proteinExistence type="predicted"/>
<dbReference type="InterPro" id="IPR031846">
    <property type="entry name" value="Hvcn1"/>
</dbReference>
<keyword evidence="16" id="KW-1185">Reference proteome</keyword>
<dbReference type="Gene3D" id="1.20.120.350">
    <property type="entry name" value="Voltage-gated potassium channels. Chain C"/>
    <property type="match status" value="1"/>
</dbReference>
<evidence type="ECO:0000256" key="11">
    <source>
        <dbReference type="ARBA" id="ARBA00023303"/>
    </source>
</evidence>
<evidence type="ECO:0000256" key="2">
    <source>
        <dbReference type="ARBA" id="ARBA00015897"/>
    </source>
</evidence>
<sequence length="286" mass="33839">MEVVTNTNSQSKNQSNCLSRWWNQTYSHQKRIESFLEHPFFHLLIIILVFVECASVITEILLYNVKRQYECHNPQHFSSKADIEKKTHQLDHGIEICHYTSLSILSIFMIELFLKMYALASHYWNCKENHKLDYLDAFLAVFSFSTEIYFLTVDKESVIAHSAILIVILRLWHLLRIANAVARCFQKGKEFKTIRRQRRLSKTSEALLIPSSIQAILDLMQEKTECLRRDISVEQSLVERFEFIDQKCQDAFDDYYGDETKLVEEIQKLHLITRRTQVKQKKEINV</sequence>
<feature type="transmembrane region" description="Helical" evidence="13">
    <location>
        <begin position="132"/>
        <end position="152"/>
    </location>
</feature>
<dbReference type="EMBL" id="CAJNOR010004052">
    <property type="protein sequence ID" value="CAF1471066.1"/>
    <property type="molecule type" value="Genomic_DNA"/>
</dbReference>
<evidence type="ECO:0000259" key="14">
    <source>
        <dbReference type="Pfam" id="PF00520"/>
    </source>
</evidence>
<dbReference type="Proteomes" id="UP000663828">
    <property type="component" value="Unassembled WGS sequence"/>
</dbReference>
<evidence type="ECO:0000256" key="1">
    <source>
        <dbReference type="ARBA" id="ARBA00004651"/>
    </source>
</evidence>
<evidence type="ECO:0000256" key="13">
    <source>
        <dbReference type="SAM" id="Phobius"/>
    </source>
</evidence>
<evidence type="ECO:0000256" key="7">
    <source>
        <dbReference type="ARBA" id="ARBA00022989"/>
    </source>
</evidence>
<dbReference type="GO" id="GO:0030171">
    <property type="term" value="F:voltage-gated proton channel activity"/>
    <property type="evidence" value="ECO:0007669"/>
    <property type="project" value="InterPro"/>
</dbReference>
<protein>
    <recommendedName>
        <fullName evidence="2">Voltage-gated hydrogen channel 1</fullName>
    </recommendedName>
    <alternativeName>
        <fullName evidence="12">Hydrogen voltage-gated channel 1</fullName>
    </alternativeName>
</protein>
<evidence type="ECO:0000313" key="15">
    <source>
        <dbReference type="EMBL" id="CAF1471066.1"/>
    </source>
</evidence>
<keyword evidence="10 13" id="KW-0472">Membrane</keyword>
<dbReference type="Pfam" id="PF00520">
    <property type="entry name" value="Ion_trans"/>
    <property type="match status" value="1"/>
</dbReference>
<keyword evidence="6" id="KW-0851">Voltage-gated channel</keyword>
<keyword evidence="11" id="KW-0407">Ion channel</keyword>
<organism evidence="15 16">
    <name type="scientific">Adineta ricciae</name>
    <name type="common">Rotifer</name>
    <dbReference type="NCBI Taxonomy" id="249248"/>
    <lineage>
        <taxon>Eukaryota</taxon>
        <taxon>Metazoa</taxon>
        <taxon>Spiralia</taxon>
        <taxon>Gnathifera</taxon>
        <taxon>Rotifera</taxon>
        <taxon>Eurotatoria</taxon>
        <taxon>Bdelloidea</taxon>
        <taxon>Adinetida</taxon>
        <taxon>Adinetidae</taxon>
        <taxon>Adineta</taxon>
    </lineage>
</organism>
<dbReference type="AlphaFoldDB" id="A0A815R4Q5"/>
<evidence type="ECO:0000256" key="5">
    <source>
        <dbReference type="ARBA" id="ARBA00022692"/>
    </source>
</evidence>
<dbReference type="PANTHER" id="PTHR46480:SF1">
    <property type="entry name" value="VOLTAGE-GATED HYDROGEN CHANNEL 1"/>
    <property type="match status" value="1"/>
</dbReference>
<evidence type="ECO:0000256" key="4">
    <source>
        <dbReference type="ARBA" id="ARBA00022475"/>
    </source>
</evidence>
<dbReference type="InterPro" id="IPR027359">
    <property type="entry name" value="Volt_channel_dom_sf"/>
</dbReference>